<feature type="region of interest" description="Disordered" evidence="1">
    <location>
        <begin position="356"/>
        <end position="385"/>
    </location>
</feature>
<evidence type="ECO:0000313" key="2">
    <source>
        <dbReference type="EMBL" id="CAK9052370.1"/>
    </source>
</evidence>
<evidence type="ECO:0000313" key="3">
    <source>
        <dbReference type="Proteomes" id="UP001642484"/>
    </source>
</evidence>
<accession>A0ABP0MQN2</accession>
<protein>
    <recommendedName>
        <fullName evidence="4">Serine aminopeptidase S33 domain-containing protein</fullName>
    </recommendedName>
</protein>
<dbReference type="Gene3D" id="3.40.50.1820">
    <property type="entry name" value="alpha/beta hydrolase"/>
    <property type="match status" value="1"/>
</dbReference>
<evidence type="ECO:0008006" key="4">
    <source>
        <dbReference type="Google" id="ProtNLM"/>
    </source>
</evidence>
<reference evidence="2 3" key="1">
    <citation type="submission" date="2024-02" db="EMBL/GenBank/DDBJ databases">
        <authorList>
            <person name="Chen Y."/>
            <person name="Shah S."/>
            <person name="Dougan E. K."/>
            <person name="Thang M."/>
            <person name="Chan C."/>
        </authorList>
    </citation>
    <scope>NUCLEOTIDE SEQUENCE [LARGE SCALE GENOMIC DNA]</scope>
</reference>
<organism evidence="2 3">
    <name type="scientific">Durusdinium trenchii</name>
    <dbReference type="NCBI Taxonomy" id="1381693"/>
    <lineage>
        <taxon>Eukaryota</taxon>
        <taxon>Sar</taxon>
        <taxon>Alveolata</taxon>
        <taxon>Dinophyceae</taxon>
        <taxon>Suessiales</taxon>
        <taxon>Symbiodiniaceae</taxon>
        <taxon>Durusdinium</taxon>
    </lineage>
</organism>
<dbReference type="EMBL" id="CAXAMN010018391">
    <property type="protein sequence ID" value="CAK9052370.1"/>
    <property type="molecule type" value="Genomic_DNA"/>
</dbReference>
<dbReference type="Proteomes" id="UP001642484">
    <property type="component" value="Unassembled WGS sequence"/>
</dbReference>
<sequence>MPSGTTLGNRFVFPAPDPSYSAQSYKRHLCWIPWNPIISPERVSDPLQDGIPCLWFPAPKAATVILFFHANAEDLGMSFAILKHMRDQFKVNVLAVEYPGYGLLHHLDASEDAICEVSLTAFRFLVDIIGVRYSQIILFGRSLGSGPAIYLASRFPVGGLILVSAFLSIRAAVQSIGGYLLSMAFQERFPNSNVIANVSCSTLFIHGEADGLIPVDHSLTLFKRCRARKLLITPPEMEHNSNLFGNANYLAIPAIHFFGFPGYYTATPPRLPASLFETPMRQHPLTGRSALGSKPLLCDCLAKRDPYGWDLGPQRAGDAPNNITVCFFKDDDPAEPLDSLQRMPAGDVSEVAELDATEAAEVSPAEPSVTPLNTAEFAESESLGT</sequence>
<evidence type="ECO:0000256" key="1">
    <source>
        <dbReference type="SAM" id="MobiDB-lite"/>
    </source>
</evidence>
<name>A0ABP0MQN2_9DINO</name>
<keyword evidence="3" id="KW-1185">Reference proteome</keyword>
<dbReference type="PANTHER" id="PTHR12277">
    <property type="entry name" value="ALPHA/BETA HYDROLASE DOMAIN-CONTAINING PROTEIN"/>
    <property type="match status" value="1"/>
</dbReference>
<gene>
    <name evidence="2" type="ORF">CCMP2556_LOCUS26424</name>
</gene>
<dbReference type="SUPFAM" id="SSF53474">
    <property type="entry name" value="alpha/beta-Hydrolases"/>
    <property type="match status" value="1"/>
</dbReference>
<dbReference type="InterPro" id="IPR029058">
    <property type="entry name" value="AB_hydrolase_fold"/>
</dbReference>
<dbReference type="PANTHER" id="PTHR12277:SF197">
    <property type="entry name" value="CHROMOSOME UNDETERMINED SCAFFOLD_38, WHOLE GENOME SHOTGUN SEQUENCE"/>
    <property type="match status" value="1"/>
</dbReference>
<proteinExistence type="predicted"/>
<comment type="caution">
    <text evidence="2">The sequence shown here is derived from an EMBL/GenBank/DDBJ whole genome shotgun (WGS) entry which is preliminary data.</text>
</comment>